<sequence>MKNNFYKLLFIALLFSGIACQRDDICPATTDTTPLLIIRFYENEEPNDLQSPQNLSIRAIDSDSTNFVINTGGNSPVRYFRFSGDSIAIPLKTNADQTSYVFTLNTAANDTTASNSGIRDTLSFTYARSEEYINRACAYKVNYVGLKTSLRNSGEESGWIQEIEIEQTDIEDENQAHVSIFF</sequence>
<feature type="chain" id="PRO_5015780216" description="SbsA Ig-like domain-containing protein" evidence="1">
    <location>
        <begin position="22"/>
        <end position="182"/>
    </location>
</feature>
<dbReference type="AlphaFoldDB" id="A0A2T6AG73"/>
<dbReference type="PROSITE" id="PS51257">
    <property type="entry name" value="PROKAR_LIPOPROTEIN"/>
    <property type="match status" value="1"/>
</dbReference>
<dbReference type="Proteomes" id="UP000244174">
    <property type="component" value="Unassembled WGS sequence"/>
</dbReference>
<proteinExistence type="predicted"/>
<dbReference type="OrthoDB" id="663527at2"/>
<dbReference type="EMBL" id="QBKQ01000002">
    <property type="protein sequence ID" value="PTX42830.1"/>
    <property type="molecule type" value="Genomic_DNA"/>
</dbReference>
<gene>
    <name evidence="2" type="ORF">C8P64_1351</name>
</gene>
<protein>
    <recommendedName>
        <fullName evidence="4">SbsA Ig-like domain-containing protein</fullName>
    </recommendedName>
</protein>
<evidence type="ECO:0008006" key="4">
    <source>
        <dbReference type="Google" id="ProtNLM"/>
    </source>
</evidence>
<dbReference type="InterPro" id="IPR045607">
    <property type="entry name" value="DUF6452"/>
</dbReference>
<comment type="caution">
    <text evidence="2">The sequence shown here is derived from an EMBL/GenBank/DDBJ whole genome shotgun (WGS) entry which is preliminary data.</text>
</comment>
<reference evidence="2 3" key="1">
    <citation type="submission" date="2018-04" db="EMBL/GenBank/DDBJ databases">
        <title>Genomic Encyclopedia of Archaeal and Bacterial Type Strains, Phase II (KMG-II): from individual species to whole genera.</title>
        <authorList>
            <person name="Goeker M."/>
        </authorList>
    </citation>
    <scope>NUCLEOTIDE SEQUENCE [LARGE SCALE GENOMIC DNA]</scope>
    <source>
        <strain evidence="2 3">DSM 23082</strain>
    </source>
</reference>
<name>A0A2T6AG73_9FLAO</name>
<evidence type="ECO:0000256" key="1">
    <source>
        <dbReference type="SAM" id="SignalP"/>
    </source>
</evidence>
<feature type="signal peptide" evidence="1">
    <location>
        <begin position="1"/>
        <end position="21"/>
    </location>
</feature>
<keyword evidence="3" id="KW-1185">Reference proteome</keyword>
<organism evidence="2 3">
    <name type="scientific">Christiangramia gaetbulicola</name>
    <dbReference type="NCBI Taxonomy" id="703340"/>
    <lineage>
        <taxon>Bacteria</taxon>
        <taxon>Pseudomonadati</taxon>
        <taxon>Bacteroidota</taxon>
        <taxon>Flavobacteriia</taxon>
        <taxon>Flavobacteriales</taxon>
        <taxon>Flavobacteriaceae</taxon>
        <taxon>Christiangramia</taxon>
    </lineage>
</organism>
<evidence type="ECO:0000313" key="2">
    <source>
        <dbReference type="EMBL" id="PTX42830.1"/>
    </source>
</evidence>
<keyword evidence="1" id="KW-0732">Signal</keyword>
<dbReference type="RefSeq" id="WP_146167191.1">
    <property type="nucleotide sequence ID" value="NZ_QBKQ01000002.1"/>
</dbReference>
<dbReference type="Pfam" id="PF20050">
    <property type="entry name" value="DUF6452"/>
    <property type="match status" value="1"/>
</dbReference>
<accession>A0A2T6AG73</accession>
<evidence type="ECO:0000313" key="3">
    <source>
        <dbReference type="Proteomes" id="UP000244174"/>
    </source>
</evidence>